<organism evidence="1 2">
    <name type="scientific">Sphaerisporangium rufum</name>
    <dbReference type="NCBI Taxonomy" id="1381558"/>
    <lineage>
        <taxon>Bacteria</taxon>
        <taxon>Bacillati</taxon>
        <taxon>Actinomycetota</taxon>
        <taxon>Actinomycetes</taxon>
        <taxon>Streptosporangiales</taxon>
        <taxon>Streptosporangiaceae</taxon>
        <taxon>Sphaerisporangium</taxon>
    </lineage>
</organism>
<comment type="caution">
    <text evidence="1">The sequence shown here is derived from an EMBL/GenBank/DDBJ whole genome shotgun (WGS) entry which is preliminary data.</text>
</comment>
<name>A0A919R368_9ACTN</name>
<proteinExistence type="predicted"/>
<accession>A0A919R368</accession>
<evidence type="ECO:0000313" key="2">
    <source>
        <dbReference type="Proteomes" id="UP000655287"/>
    </source>
</evidence>
<dbReference type="AlphaFoldDB" id="A0A919R368"/>
<protein>
    <submittedName>
        <fullName evidence="1">Uncharacterized protein</fullName>
    </submittedName>
</protein>
<dbReference type="EMBL" id="BOOU01000014">
    <property type="protein sequence ID" value="GII76192.1"/>
    <property type="molecule type" value="Genomic_DNA"/>
</dbReference>
<sequence length="135" mass="14338">MPRMAVTKVISRVAAGGLFLWMGYLSLAGPAIEFSGAGVSVRCSPVTYYLGFDYDSDDLYSTDITRLTYRVVAGELKTAGAPGDTHQRVNTYCDRARTGRAALLGFLAVPTAVLSTFALRGRPKANGDVRGPTAA</sequence>
<reference evidence="1" key="1">
    <citation type="submission" date="2021-01" db="EMBL/GenBank/DDBJ databases">
        <title>Whole genome shotgun sequence of Sphaerisporangium rufum NBRC 109079.</title>
        <authorList>
            <person name="Komaki H."/>
            <person name="Tamura T."/>
        </authorList>
    </citation>
    <scope>NUCLEOTIDE SEQUENCE</scope>
    <source>
        <strain evidence="1">NBRC 109079</strain>
    </source>
</reference>
<gene>
    <name evidence="1" type="ORF">Sru01_11740</name>
</gene>
<dbReference type="Proteomes" id="UP000655287">
    <property type="component" value="Unassembled WGS sequence"/>
</dbReference>
<evidence type="ECO:0000313" key="1">
    <source>
        <dbReference type="EMBL" id="GII76192.1"/>
    </source>
</evidence>
<keyword evidence="2" id="KW-1185">Reference proteome</keyword>